<protein>
    <submittedName>
        <fullName evidence="3">Uncharacterized protein</fullName>
    </submittedName>
</protein>
<accession>A0A369K1R6</accession>
<comment type="caution">
    <text evidence="3">The sequence shown here is derived from an EMBL/GenBank/DDBJ whole genome shotgun (WGS) entry which is preliminary data.</text>
</comment>
<keyword evidence="2" id="KW-0812">Transmembrane</keyword>
<feature type="compositionally biased region" description="Polar residues" evidence="1">
    <location>
        <begin position="20"/>
        <end position="33"/>
    </location>
</feature>
<evidence type="ECO:0000313" key="4">
    <source>
        <dbReference type="Proteomes" id="UP000076154"/>
    </source>
</evidence>
<feature type="transmembrane region" description="Helical" evidence="2">
    <location>
        <begin position="110"/>
        <end position="128"/>
    </location>
</feature>
<keyword evidence="4" id="KW-1185">Reference proteome</keyword>
<dbReference type="AlphaFoldDB" id="A0A369K1R6"/>
<name>A0A369K1R6_HYPMA</name>
<evidence type="ECO:0000256" key="1">
    <source>
        <dbReference type="SAM" id="MobiDB-lite"/>
    </source>
</evidence>
<evidence type="ECO:0000256" key="2">
    <source>
        <dbReference type="SAM" id="Phobius"/>
    </source>
</evidence>
<feature type="region of interest" description="Disordered" evidence="1">
    <location>
        <begin position="217"/>
        <end position="254"/>
    </location>
</feature>
<feature type="region of interest" description="Disordered" evidence="1">
    <location>
        <begin position="19"/>
        <end position="88"/>
    </location>
</feature>
<reference evidence="3" key="1">
    <citation type="submission" date="2018-04" db="EMBL/GenBank/DDBJ databases">
        <title>Whole genome sequencing of Hypsizygus marmoreus.</title>
        <authorList>
            <person name="Choi I.-G."/>
            <person name="Min B."/>
            <person name="Kim J.-G."/>
            <person name="Kim S."/>
            <person name="Oh Y.-L."/>
            <person name="Kong W.-S."/>
            <person name="Park H."/>
            <person name="Jeong J."/>
            <person name="Song E.-S."/>
        </authorList>
    </citation>
    <scope>NUCLEOTIDE SEQUENCE [LARGE SCALE GENOMIC DNA]</scope>
    <source>
        <strain evidence="3">51987-8</strain>
    </source>
</reference>
<dbReference type="InParanoid" id="A0A369K1R6"/>
<proteinExistence type="predicted"/>
<sequence>MNSSSQQMSLNAPSLGYLTPQRSQVAGPSNSATVYPPPLLQNSGCVRREDSQSANTREINRTRANNQSIGTGQDQLLTPPATQPSARSIAQRARRQREQMLRTRTPGNSILSEFLYYSTIFCVIYIIIQQDHVMSRLQLKALLKVGKVDNHEREVVKVEAIDGAIPSNQRTTMEFEQHPTPPSTQLNGQFINQRTDRQREQAQRAHTLQNVDDANTMAPSSQVISARSRAQRARREREQLQRAQAQQNNEGNTMLSIPTLPRLIFILQSKTQANSKMPDHHKQLPAKASISA</sequence>
<dbReference type="EMBL" id="LUEZ02000029">
    <property type="protein sequence ID" value="RDB26565.1"/>
    <property type="molecule type" value="Genomic_DNA"/>
</dbReference>
<keyword evidence="2" id="KW-0472">Membrane</keyword>
<dbReference type="Proteomes" id="UP000076154">
    <property type="component" value="Unassembled WGS sequence"/>
</dbReference>
<organism evidence="3 4">
    <name type="scientific">Hypsizygus marmoreus</name>
    <name type="common">White beech mushroom</name>
    <name type="synonym">Agaricus marmoreus</name>
    <dbReference type="NCBI Taxonomy" id="39966"/>
    <lineage>
        <taxon>Eukaryota</taxon>
        <taxon>Fungi</taxon>
        <taxon>Dikarya</taxon>
        <taxon>Basidiomycota</taxon>
        <taxon>Agaricomycotina</taxon>
        <taxon>Agaricomycetes</taxon>
        <taxon>Agaricomycetidae</taxon>
        <taxon>Agaricales</taxon>
        <taxon>Tricholomatineae</taxon>
        <taxon>Lyophyllaceae</taxon>
        <taxon>Hypsizygus</taxon>
    </lineage>
</organism>
<feature type="compositionally biased region" description="Polar residues" evidence="1">
    <location>
        <begin position="52"/>
        <end position="76"/>
    </location>
</feature>
<keyword evidence="2" id="KW-1133">Transmembrane helix</keyword>
<gene>
    <name evidence="3" type="ORF">Hypma_005672</name>
</gene>
<feature type="region of interest" description="Disordered" evidence="1">
    <location>
        <begin position="272"/>
        <end position="292"/>
    </location>
</feature>
<evidence type="ECO:0000313" key="3">
    <source>
        <dbReference type="EMBL" id="RDB26565.1"/>
    </source>
</evidence>